<proteinExistence type="predicted"/>
<feature type="transmembrane region" description="Helical" evidence="1">
    <location>
        <begin position="45"/>
        <end position="67"/>
    </location>
</feature>
<keyword evidence="1" id="KW-1133">Transmembrane helix</keyword>
<keyword evidence="1" id="KW-0472">Membrane</keyword>
<keyword evidence="1" id="KW-0812">Transmembrane</keyword>
<feature type="transmembrane region" description="Helical" evidence="1">
    <location>
        <begin position="123"/>
        <end position="147"/>
    </location>
</feature>
<evidence type="ECO:0000313" key="2">
    <source>
        <dbReference type="EMBL" id="MBU3852544.1"/>
    </source>
</evidence>
<evidence type="ECO:0000256" key="1">
    <source>
        <dbReference type="SAM" id="Phobius"/>
    </source>
</evidence>
<evidence type="ECO:0008006" key="4">
    <source>
        <dbReference type="Google" id="ProtNLM"/>
    </source>
</evidence>
<evidence type="ECO:0000313" key="3">
    <source>
        <dbReference type="Proteomes" id="UP000823865"/>
    </source>
</evidence>
<dbReference type="AlphaFoldDB" id="A0A9E2P086"/>
<reference evidence="2" key="2">
    <citation type="submission" date="2021-04" db="EMBL/GenBank/DDBJ databases">
        <authorList>
            <person name="Gilroy R."/>
        </authorList>
    </citation>
    <scope>NUCLEOTIDE SEQUENCE</scope>
    <source>
        <strain evidence="2">G3-2149</strain>
    </source>
</reference>
<accession>A0A9E2P086</accession>
<name>A0A9E2P086_9BACT</name>
<dbReference type="Proteomes" id="UP000823865">
    <property type="component" value="Unassembled WGS sequence"/>
</dbReference>
<comment type="caution">
    <text evidence="2">The sequence shown here is derived from an EMBL/GenBank/DDBJ whole genome shotgun (WGS) entry which is preliminary data.</text>
</comment>
<feature type="transmembrane region" description="Helical" evidence="1">
    <location>
        <begin position="73"/>
        <end position="91"/>
    </location>
</feature>
<gene>
    <name evidence="2" type="ORF">H9789_01700</name>
</gene>
<protein>
    <recommendedName>
        <fullName evidence="4">Transmembrane protein</fullName>
    </recommendedName>
</protein>
<organism evidence="2 3">
    <name type="scientific">Candidatus Paraprevotella stercoravium</name>
    <dbReference type="NCBI Taxonomy" id="2838725"/>
    <lineage>
        <taxon>Bacteria</taxon>
        <taxon>Pseudomonadati</taxon>
        <taxon>Bacteroidota</taxon>
        <taxon>Bacteroidia</taxon>
        <taxon>Bacteroidales</taxon>
        <taxon>Prevotellaceae</taxon>
        <taxon>Paraprevotella</taxon>
    </lineage>
</organism>
<sequence>MRKQKYKEQKQPRRYYFFDYLFWLGEITWLNYHTYDIKQPNGNEMLVVCSMSFIFIPILTIVGHFLYDYDCSIFEFFSLVLLIVWIVAVIMKDRLLGKIYPPSRRKAVMQHYEGRKFSQTRCYFIFFTLILLFIPEMVLLSTALKWITGTMQ</sequence>
<dbReference type="EMBL" id="JAHLFU010000028">
    <property type="protein sequence ID" value="MBU3852544.1"/>
    <property type="molecule type" value="Genomic_DNA"/>
</dbReference>
<reference evidence="2" key="1">
    <citation type="journal article" date="2021" name="PeerJ">
        <title>Extensive microbial diversity within the chicken gut microbiome revealed by metagenomics and culture.</title>
        <authorList>
            <person name="Gilroy R."/>
            <person name="Ravi A."/>
            <person name="Getino M."/>
            <person name="Pursley I."/>
            <person name="Horton D.L."/>
            <person name="Alikhan N.F."/>
            <person name="Baker D."/>
            <person name="Gharbi K."/>
            <person name="Hall N."/>
            <person name="Watson M."/>
            <person name="Adriaenssens E.M."/>
            <person name="Foster-Nyarko E."/>
            <person name="Jarju S."/>
            <person name="Secka A."/>
            <person name="Antonio M."/>
            <person name="Oren A."/>
            <person name="Chaudhuri R.R."/>
            <person name="La Ragione R."/>
            <person name="Hildebrand F."/>
            <person name="Pallen M.J."/>
        </authorList>
    </citation>
    <scope>NUCLEOTIDE SEQUENCE</scope>
    <source>
        <strain evidence="2">G3-2149</strain>
    </source>
</reference>